<dbReference type="InterPro" id="IPR001611">
    <property type="entry name" value="Leu-rich_rpt"/>
</dbReference>
<keyword evidence="5 12" id="KW-0812">Transmembrane</keyword>
<keyword evidence="7" id="KW-0677">Repeat</keyword>
<evidence type="ECO:0008006" key="18">
    <source>
        <dbReference type="Google" id="ProtNLM"/>
    </source>
</evidence>
<dbReference type="Pfam" id="PF00560">
    <property type="entry name" value="LRR_1"/>
    <property type="match status" value="5"/>
</dbReference>
<keyword evidence="6 13" id="KW-0732">Signal</keyword>
<dbReference type="InterPro" id="IPR046956">
    <property type="entry name" value="RLP23-like"/>
</dbReference>
<keyword evidence="10" id="KW-0675">Receptor</keyword>
<feature type="signal peptide" evidence="13">
    <location>
        <begin position="1"/>
        <end position="15"/>
    </location>
</feature>
<dbReference type="FunFam" id="3.80.10.10:FF:000095">
    <property type="entry name" value="LRR receptor-like serine/threonine-protein kinase GSO1"/>
    <property type="match status" value="1"/>
</dbReference>
<keyword evidence="11" id="KW-0325">Glycoprotein</keyword>
<comment type="similarity">
    <text evidence="2">Belongs to the RLP family.</text>
</comment>
<evidence type="ECO:0000256" key="6">
    <source>
        <dbReference type="ARBA" id="ARBA00022729"/>
    </source>
</evidence>
<evidence type="ECO:0000256" key="3">
    <source>
        <dbReference type="ARBA" id="ARBA00022475"/>
    </source>
</evidence>
<keyword evidence="8 12" id="KW-1133">Transmembrane helix</keyword>
<accession>A0ABD1LME8</accession>
<dbReference type="PANTHER" id="PTHR48063">
    <property type="entry name" value="LRR RECEPTOR-LIKE KINASE"/>
    <property type="match status" value="1"/>
</dbReference>
<keyword evidence="17" id="KW-1185">Reference proteome</keyword>
<dbReference type="Pfam" id="PF23598">
    <property type="entry name" value="LRR_14"/>
    <property type="match status" value="1"/>
</dbReference>
<name>A0ABD1LME8_9FABA</name>
<dbReference type="GO" id="GO:0005886">
    <property type="term" value="C:plasma membrane"/>
    <property type="evidence" value="ECO:0007669"/>
    <property type="project" value="UniProtKB-SubCell"/>
</dbReference>
<evidence type="ECO:0000256" key="8">
    <source>
        <dbReference type="ARBA" id="ARBA00022989"/>
    </source>
</evidence>
<comment type="subcellular location">
    <subcellularLocation>
        <location evidence="1">Cell membrane</location>
        <topology evidence="1">Single-pass type I membrane protein</topology>
    </subcellularLocation>
</comment>
<dbReference type="Gene3D" id="3.80.10.10">
    <property type="entry name" value="Ribonuclease Inhibitor"/>
    <property type="match status" value="2"/>
</dbReference>
<gene>
    <name evidence="16" type="ORF">Fmac_023758</name>
</gene>
<evidence type="ECO:0000256" key="12">
    <source>
        <dbReference type="SAM" id="Phobius"/>
    </source>
</evidence>
<sequence length="759" mass="85471">MLACLLCAFIPNTFSFNVQCHHNDKQALLNFKQGVIDPSHMLSSWSTQLDCCQWIGVMCDNITNRVTQLTLPCSTTLPTYRDKEDKSHCLTGSIYLSLLLLELQFIDYLDLSNNDFLAIQFDYSLHSRHCHNNLFVAAPSPCRCLNSSTLRHLNLSLNKNLAINNLRWLSNISSLEYLNLGFIDLHKETNWLQIVTTLPSLSVLAMRSCQLQDWSLSLQYANFTALEVLNLSENEFNSGLPKWLFNLNCSISTLHARENALIGQLPKELLNLRQLKTLNLQENNLDGPIPDWLGELQFMQELLLANNMFSGSIPTILGNLSSLTLLTVDSNQLSGVVTEKHFAKLSELKALDISSSPPLTFDFDSHWIPPFQLEELDIAFAGPNIPMWFYTQRSIESLTISYSSFEAPSKFWNFVSRMTELHLEGNSINGNLSNVLLNSTFIDMSSNGLKGSLPRLSQNVAVVDLSNNSLSGDISPFLCDYKMLNEKTNLVFLDISRNHLSGGLTNCWKNWKSLVYVNLGSNNLSGYIPPSMGFLSKLTSLHLHENTLHGHIPPSLQNCHSLLIFNVRENNLSGNIPNWIPISVKALQLRSNNFSGKIPNEIGNMTKLESLDFSKNQLWGEIPESLSRLSFLSYLNLSYNNLTGKIPLGTQLQGFSELSYKGNCDLCGTPLTKVCFQGGKSKDTNPTEEANDGEYEFLSWFYIGIESGFVTGFLGVGSVIFLNTKWRHVYFTFLYGLRDRVYVMLLIKINSFCQTQQIA</sequence>
<feature type="chain" id="PRO_5044770291" description="Leucine-rich repeat-containing N-terminal plant-type domain-containing protein" evidence="13">
    <location>
        <begin position="16"/>
        <end position="759"/>
    </location>
</feature>
<evidence type="ECO:0000256" key="2">
    <source>
        <dbReference type="ARBA" id="ARBA00009592"/>
    </source>
</evidence>
<organism evidence="16 17">
    <name type="scientific">Flemingia macrophylla</name>
    <dbReference type="NCBI Taxonomy" id="520843"/>
    <lineage>
        <taxon>Eukaryota</taxon>
        <taxon>Viridiplantae</taxon>
        <taxon>Streptophyta</taxon>
        <taxon>Embryophyta</taxon>
        <taxon>Tracheophyta</taxon>
        <taxon>Spermatophyta</taxon>
        <taxon>Magnoliopsida</taxon>
        <taxon>eudicotyledons</taxon>
        <taxon>Gunneridae</taxon>
        <taxon>Pentapetalae</taxon>
        <taxon>rosids</taxon>
        <taxon>fabids</taxon>
        <taxon>Fabales</taxon>
        <taxon>Fabaceae</taxon>
        <taxon>Papilionoideae</taxon>
        <taxon>50 kb inversion clade</taxon>
        <taxon>NPAAA clade</taxon>
        <taxon>indigoferoid/millettioid clade</taxon>
        <taxon>Phaseoleae</taxon>
        <taxon>Flemingia</taxon>
    </lineage>
</organism>
<evidence type="ECO:0000313" key="17">
    <source>
        <dbReference type="Proteomes" id="UP001603857"/>
    </source>
</evidence>
<reference evidence="16 17" key="1">
    <citation type="submission" date="2024-08" db="EMBL/GenBank/DDBJ databases">
        <title>Insights into the chromosomal genome structure of Flemingia macrophylla.</title>
        <authorList>
            <person name="Ding Y."/>
            <person name="Zhao Y."/>
            <person name="Bi W."/>
            <person name="Wu M."/>
            <person name="Zhao G."/>
            <person name="Gong Y."/>
            <person name="Li W."/>
            <person name="Zhang P."/>
        </authorList>
    </citation>
    <scope>NUCLEOTIDE SEQUENCE [LARGE SCALE GENOMIC DNA]</scope>
    <source>
        <strain evidence="16">DYQJB</strain>
        <tissue evidence="16">Leaf</tissue>
    </source>
</reference>
<feature type="transmembrane region" description="Helical" evidence="12">
    <location>
        <begin position="700"/>
        <end position="722"/>
    </location>
</feature>
<dbReference type="EMBL" id="JBGMDY010000008">
    <property type="protein sequence ID" value="KAL2324700.1"/>
    <property type="molecule type" value="Genomic_DNA"/>
</dbReference>
<dbReference type="SUPFAM" id="SSF52058">
    <property type="entry name" value="L domain-like"/>
    <property type="match status" value="3"/>
</dbReference>
<protein>
    <recommendedName>
        <fullName evidence="18">Leucine-rich repeat-containing N-terminal plant-type domain-containing protein</fullName>
    </recommendedName>
</protein>
<dbReference type="InterPro" id="IPR013210">
    <property type="entry name" value="LRR_N_plant-typ"/>
</dbReference>
<evidence type="ECO:0000256" key="9">
    <source>
        <dbReference type="ARBA" id="ARBA00023136"/>
    </source>
</evidence>
<dbReference type="FunFam" id="3.80.10.10:FF:000383">
    <property type="entry name" value="Leucine-rich repeat receptor protein kinase EMS1"/>
    <property type="match status" value="1"/>
</dbReference>
<evidence type="ECO:0000259" key="14">
    <source>
        <dbReference type="Pfam" id="PF08263"/>
    </source>
</evidence>
<evidence type="ECO:0000256" key="4">
    <source>
        <dbReference type="ARBA" id="ARBA00022614"/>
    </source>
</evidence>
<evidence type="ECO:0000256" key="10">
    <source>
        <dbReference type="ARBA" id="ARBA00023170"/>
    </source>
</evidence>
<dbReference type="PANTHER" id="PTHR48063:SF52">
    <property type="entry name" value="LRR RECEPTOR-LIKE KINASE FAMILY PROTEIN"/>
    <property type="match status" value="1"/>
</dbReference>
<evidence type="ECO:0000259" key="15">
    <source>
        <dbReference type="Pfam" id="PF23598"/>
    </source>
</evidence>
<dbReference type="InterPro" id="IPR003591">
    <property type="entry name" value="Leu-rich_rpt_typical-subtyp"/>
</dbReference>
<dbReference type="SMART" id="SM00369">
    <property type="entry name" value="LRR_TYP"/>
    <property type="match status" value="5"/>
</dbReference>
<feature type="domain" description="Leucine-rich repeat-containing N-terminal plant-type" evidence="14">
    <location>
        <begin position="22"/>
        <end position="60"/>
    </location>
</feature>
<dbReference type="Proteomes" id="UP001603857">
    <property type="component" value="Unassembled WGS sequence"/>
</dbReference>
<keyword evidence="4" id="KW-0433">Leucine-rich repeat</keyword>
<evidence type="ECO:0000256" key="13">
    <source>
        <dbReference type="SAM" id="SignalP"/>
    </source>
</evidence>
<keyword evidence="3" id="KW-1003">Cell membrane</keyword>
<proteinExistence type="inferred from homology"/>
<evidence type="ECO:0000256" key="7">
    <source>
        <dbReference type="ARBA" id="ARBA00022737"/>
    </source>
</evidence>
<evidence type="ECO:0000256" key="5">
    <source>
        <dbReference type="ARBA" id="ARBA00022692"/>
    </source>
</evidence>
<evidence type="ECO:0000256" key="1">
    <source>
        <dbReference type="ARBA" id="ARBA00004251"/>
    </source>
</evidence>
<keyword evidence="9 12" id="KW-0472">Membrane</keyword>
<evidence type="ECO:0000313" key="16">
    <source>
        <dbReference type="EMBL" id="KAL2324700.1"/>
    </source>
</evidence>
<feature type="domain" description="Disease resistance R13L4/SHOC-2-like LRR" evidence="15">
    <location>
        <begin position="193"/>
        <end position="396"/>
    </location>
</feature>
<comment type="caution">
    <text evidence="16">The sequence shown here is derived from an EMBL/GenBank/DDBJ whole genome shotgun (WGS) entry which is preliminary data.</text>
</comment>
<evidence type="ECO:0000256" key="11">
    <source>
        <dbReference type="ARBA" id="ARBA00023180"/>
    </source>
</evidence>
<dbReference type="InterPro" id="IPR055414">
    <property type="entry name" value="LRR_R13L4/SHOC2-like"/>
</dbReference>
<dbReference type="Pfam" id="PF08263">
    <property type="entry name" value="LRRNT_2"/>
    <property type="match status" value="1"/>
</dbReference>
<dbReference type="AlphaFoldDB" id="A0ABD1LME8"/>
<dbReference type="InterPro" id="IPR032675">
    <property type="entry name" value="LRR_dom_sf"/>
</dbReference>